<reference evidence="1" key="2">
    <citation type="journal article" date="2022" name="New Phytol.">
        <title>Evolutionary transition to the ectomycorrhizal habit in the genomes of a hyperdiverse lineage of mushroom-forming fungi.</title>
        <authorList>
            <person name="Looney B."/>
            <person name="Miyauchi S."/>
            <person name="Morin E."/>
            <person name="Drula E."/>
            <person name="Courty P.E."/>
            <person name="Kohler A."/>
            <person name="Kuo A."/>
            <person name="LaButti K."/>
            <person name="Pangilinan J."/>
            <person name="Lipzen A."/>
            <person name="Riley R."/>
            <person name="Andreopoulos W."/>
            <person name="He G."/>
            <person name="Johnson J."/>
            <person name="Nolan M."/>
            <person name="Tritt A."/>
            <person name="Barry K.W."/>
            <person name="Grigoriev I.V."/>
            <person name="Nagy L.G."/>
            <person name="Hibbett D."/>
            <person name="Henrissat B."/>
            <person name="Matheny P.B."/>
            <person name="Labbe J."/>
            <person name="Martin F.M."/>
        </authorList>
    </citation>
    <scope>NUCLEOTIDE SEQUENCE</scope>
    <source>
        <strain evidence="1">EC-137</strain>
    </source>
</reference>
<name>A0ACB8QSD8_9AGAM</name>
<evidence type="ECO:0000313" key="1">
    <source>
        <dbReference type="EMBL" id="KAI0034593.1"/>
    </source>
</evidence>
<reference evidence="1" key="1">
    <citation type="submission" date="2021-02" db="EMBL/GenBank/DDBJ databases">
        <authorList>
            <consortium name="DOE Joint Genome Institute"/>
            <person name="Ahrendt S."/>
            <person name="Looney B.P."/>
            <person name="Miyauchi S."/>
            <person name="Morin E."/>
            <person name="Drula E."/>
            <person name="Courty P.E."/>
            <person name="Chicoki N."/>
            <person name="Fauchery L."/>
            <person name="Kohler A."/>
            <person name="Kuo A."/>
            <person name="Labutti K."/>
            <person name="Pangilinan J."/>
            <person name="Lipzen A."/>
            <person name="Riley R."/>
            <person name="Andreopoulos W."/>
            <person name="He G."/>
            <person name="Johnson J."/>
            <person name="Barry K.W."/>
            <person name="Grigoriev I.V."/>
            <person name="Nagy L."/>
            <person name="Hibbett D."/>
            <person name="Henrissat B."/>
            <person name="Matheny P.B."/>
            <person name="Labbe J."/>
            <person name="Martin F."/>
        </authorList>
    </citation>
    <scope>NUCLEOTIDE SEQUENCE</scope>
    <source>
        <strain evidence="1">EC-137</strain>
    </source>
</reference>
<gene>
    <name evidence="1" type="ORF">K488DRAFT_83888</name>
</gene>
<sequence>MSYLATDGEITPGDIVTVNNGAYTKREGLVVGSHIDYAGRQIVEVQFEPGNVYHAWYPTVTRVRRTVYTRPKQVPTVERHIYW</sequence>
<keyword evidence="2" id="KW-1185">Reference proteome</keyword>
<proteinExistence type="predicted"/>
<protein>
    <submittedName>
        <fullName evidence="1">Uncharacterized protein</fullName>
    </submittedName>
</protein>
<dbReference type="EMBL" id="MU273498">
    <property type="protein sequence ID" value="KAI0034593.1"/>
    <property type="molecule type" value="Genomic_DNA"/>
</dbReference>
<accession>A0ACB8QSD8</accession>
<evidence type="ECO:0000313" key="2">
    <source>
        <dbReference type="Proteomes" id="UP000814128"/>
    </source>
</evidence>
<comment type="caution">
    <text evidence="1">The sequence shown here is derived from an EMBL/GenBank/DDBJ whole genome shotgun (WGS) entry which is preliminary data.</text>
</comment>
<dbReference type="Proteomes" id="UP000814128">
    <property type="component" value="Unassembled WGS sequence"/>
</dbReference>
<organism evidence="1 2">
    <name type="scientific">Vararia minispora EC-137</name>
    <dbReference type="NCBI Taxonomy" id="1314806"/>
    <lineage>
        <taxon>Eukaryota</taxon>
        <taxon>Fungi</taxon>
        <taxon>Dikarya</taxon>
        <taxon>Basidiomycota</taxon>
        <taxon>Agaricomycotina</taxon>
        <taxon>Agaricomycetes</taxon>
        <taxon>Russulales</taxon>
        <taxon>Lachnocladiaceae</taxon>
        <taxon>Vararia</taxon>
    </lineage>
</organism>